<dbReference type="GO" id="GO:0032259">
    <property type="term" value="P:methylation"/>
    <property type="evidence" value="ECO:0007669"/>
    <property type="project" value="UniProtKB-KW"/>
</dbReference>
<evidence type="ECO:0000256" key="4">
    <source>
        <dbReference type="ARBA" id="ARBA00022691"/>
    </source>
</evidence>
<comment type="subcellular location">
    <subcellularLocation>
        <location evidence="1">Nucleus</location>
    </subcellularLocation>
</comment>
<accession>A0A565CV26</accession>
<dbReference type="PANTHER" id="PTHR23068">
    <property type="entry name" value="DNA CYTOSINE-5- -METHYLTRANSFERASE 3-RELATED"/>
    <property type="match status" value="1"/>
</dbReference>
<sequence>MNRFGIYTSFKHREMAEHSYGDDDNYANSNTDDEYDEIDNFQCSPTSSPVHSTSDGPVVTNSSDEMVARLIDMGFSEEMIARAIEETKGAHSEPDLIIETLVKYSTSSVASSSKSKTIDLLIAMGFSEESVIKAIQEYGDEDIDEITNVLLNNAKSSEASSSKSKITDLIAMGFPEELVIKAVQEYGDENIDEITNGLLSYPEIEKLRETEDEDITFSSPSDNNDDDLYSGLFFSDEEDELNSSPRDSRLRDLVKMEYSRDEAAKAIERCGNPSLNGYIWHDDAVHDEEEARISSSKKRRTDNEPAERGRKRNTTMVHHDELVRLPKPMIGFGVPTHSRVLMHRPVPIPDVARGPPYFYYENVAMAPKGVWDTITRHFYGIMPEFVDSKHFCAAARKRGYIHNLPIKNRFQIQPPQEYTIHKAFPMTKSWWPTWDGRTKLNCLLTWIGSAKLTSRLRTALERYDREPPEEVQKHVMRQCKKWNLVWVGKNKLAPLEPDEMEKFLGFPRDHTRGVTKTDRYKSLGNAFQVDTVAYHLSVLKPLFPNGIKVLSLFSGIGGGEVALHRLQIPMKVVVSVEI</sequence>
<comment type="caution">
    <text evidence="11">The sequence shown here is derived from an EMBL/GenBank/DDBJ whole genome shotgun (WGS) entry which is preliminary data.</text>
</comment>
<dbReference type="GO" id="GO:0005634">
    <property type="term" value="C:nucleus"/>
    <property type="evidence" value="ECO:0007669"/>
    <property type="project" value="UniProtKB-SubCell"/>
</dbReference>
<dbReference type="InterPro" id="IPR050390">
    <property type="entry name" value="C5-Methyltransferase"/>
</dbReference>
<evidence type="ECO:0000256" key="7">
    <source>
        <dbReference type="ARBA" id="ARBA00023242"/>
    </source>
</evidence>
<reference evidence="11" key="1">
    <citation type="submission" date="2019-07" db="EMBL/GenBank/DDBJ databases">
        <authorList>
            <person name="Dittberner H."/>
        </authorList>
    </citation>
    <scope>NUCLEOTIDE SEQUENCE [LARGE SCALE GENOMIC DNA]</scope>
</reference>
<dbReference type="Proteomes" id="UP000489600">
    <property type="component" value="Unassembled WGS sequence"/>
</dbReference>
<dbReference type="InterPro" id="IPR015940">
    <property type="entry name" value="UBA"/>
</dbReference>
<dbReference type="GO" id="GO:0003886">
    <property type="term" value="F:DNA (cytosine-5-)-methyltransferase activity"/>
    <property type="evidence" value="ECO:0007669"/>
    <property type="project" value="TreeGrafter"/>
</dbReference>
<evidence type="ECO:0000256" key="2">
    <source>
        <dbReference type="ARBA" id="ARBA00022603"/>
    </source>
</evidence>
<organism evidence="11 12">
    <name type="scientific">Arabis nemorensis</name>
    <dbReference type="NCBI Taxonomy" id="586526"/>
    <lineage>
        <taxon>Eukaryota</taxon>
        <taxon>Viridiplantae</taxon>
        <taxon>Streptophyta</taxon>
        <taxon>Embryophyta</taxon>
        <taxon>Tracheophyta</taxon>
        <taxon>Spermatophyta</taxon>
        <taxon>Magnoliopsida</taxon>
        <taxon>eudicotyledons</taxon>
        <taxon>Gunneridae</taxon>
        <taxon>Pentapetalae</taxon>
        <taxon>rosids</taxon>
        <taxon>malvids</taxon>
        <taxon>Brassicales</taxon>
        <taxon>Brassicaceae</taxon>
        <taxon>Arabideae</taxon>
        <taxon>Arabis</taxon>
    </lineage>
</organism>
<keyword evidence="7" id="KW-0539">Nucleus</keyword>
<evidence type="ECO:0000259" key="9">
    <source>
        <dbReference type="PROSITE" id="PS50030"/>
    </source>
</evidence>
<dbReference type="SUPFAM" id="SSF46934">
    <property type="entry name" value="UBA-like"/>
    <property type="match status" value="2"/>
</dbReference>
<keyword evidence="12" id="KW-1185">Reference proteome</keyword>
<name>A0A565CV26_9BRAS</name>
<feature type="region of interest" description="Disordered" evidence="8">
    <location>
        <begin position="289"/>
        <end position="313"/>
    </location>
</feature>
<gene>
    <name evidence="11" type="ORF">ANE_LOCUS27999</name>
</gene>
<dbReference type="EMBL" id="CABITT030000008">
    <property type="protein sequence ID" value="VVB17555.1"/>
    <property type="molecule type" value="Genomic_DNA"/>
</dbReference>
<evidence type="ECO:0000313" key="12">
    <source>
        <dbReference type="Proteomes" id="UP000489600"/>
    </source>
</evidence>
<dbReference type="InterPro" id="IPR029063">
    <property type="entry name" value="SAM-dependent_MTases_sf"/>
</dbReference>
<protein>
    <recommendedName>
        <fullName evidence="13">SAM-dependent MTase DRM-type domain-containing protein</fullName>
    </recommendedName>
</protein>
<dbReference type="InterPro" id="IPR030380">
    <property type="entry name" value="SAM_MeTfrase_DRM"/>
</dbReference>
<keyword evidence="5" id="KW-0677">Repeat</keyword>
<dbReference type="InterPro" id="IPR009060">
    <property type="entry name" value="UBA-like_sf"/>
</dbReference>
<feature type="domain" description="UBA" evidence="9">
    <location>
        <begin position="61"/>
        <end position="104"/>
    </location>
</feature>
<dbReference type="GO" id="GO:0003677">
    <property type="term" value="F:DNA binding"/>
    <property type="evidence" value="ECO:0007669"/>
    <property type="project" value="UniProtKB-KW"/>
</dbReference>
<feature type="domain" description="UBA" evidence="9">
    <location>
        <begin position="160"/>
        <end position="201"/>
    </location>
</feature>
<dbReference type="SMART" id="SM00165">
    <property type="entry name" value="UBA"/>
    <property type="match status" value="3"/>
</dbReference>
<evidence type="ECO:0000259" key="10">
    <source>
        <dbReference type="PROSITE" id="PS51680"/>
    </source>
</evidence>
<dbReference type="PROSITE" id="PS50030">
    <property type="entry name" value="UBA"/>
    <property type="match status" value="3"/>
</dbReference>
<keyword evidence="3" id="KW-0808">Transferase</keyword>
<evidence type="ECO:0008006" key="13">
    <source>
        <dbReference type="Google" id="ProtNLM"/>
    </source>
</evidence>
<feature type="domain" description="SAM-dependent MTase DRM-type" evidence="10">
    <location>
        <begin position="342"/>
        <end position="578"/>
    </location>
</feature>
<dbReference type="AlphaFoldDB" id="A0A565CV26"/>
<dbReference type="Gene3D" id="3.40.50.150">
    <property type="entry name" value="Vaccinia Virus protein VP39"/>
    <property type="match status" value="2"/>
</dbReference>
<evidence type="ECO:0000256" key="3">
    <source>
        <dbReference type="ARBA" id="ARBA00022679"/>
    </source>
</evidence>
<dbReference type="OrthoDB" id="641149at2759"/>
<keyword evidence="6" id="KW-0238">DNA-binding</keyword>
<proteinExistence type="predicted"/>
<keyword evidence="2" id="KW-0489">Methyltransferase</keyword>
<evidence type="ECO:0000256" key="1">
    <source>
        <dbReference type="ARBA" id="ARBA00004123"/>
    </source>
</evidence>
<dbReference type="Gene3D" id="1.10.8.10">
    <property type="entry name" value="DNA helicase RuvA subunit, C-terminal domain"/>
    <property type="match status" value="2"/>
</dbReference>
<evidence type="ECO:0000256" key="5">
    <source>
        <dbReference type="ARBA" id="ARBA00022737"/>
    </source>
</evidence>
<evidence type="ECO:0000313" key="11">
    <source>
        <dbReference type="EMBL" id="VVB17555.1"/>
    </source>
</evidence>
<dbReference type="SUPFAM" id="SSF53335">
    <property type="entry name" value="S-adenosyl-L-methionine-dependent methyltransferases"/>
    <property type="match status" value="1"/>
</dbReference>
<evidence type="ECO:0000256" key="6">
    <source>
        <dbReference type="ARBA" id="ARBA00023125"/>
    </source>
</evidence>
<dbReference type="PANTHER" id="PTHR23068:SF45">
    <property type="entry name" value="DNA (CYTOSINE-5)-METHYLTRANSFERASE DRM1"/>
    <property type="match status" value="1"/>
</dbReference>
<feature type="domain" description="UBA" evidence="9">
    <location>
        <begin position="112"/>
        <end position="153"/>
    </location>
</feature>
<dbReference type="PROSITE" id="PS51680">
    <property type="entry name" value="SAM_MT_DRM"/>
    <property type="match status" value="1"/>
</dbReference>
<evidence type="ECO:0000256" key="8">
    <source>
        <dbReference type="SAM" id="MobiDB-lite"/>
    </source>
</evidence>
<keyword evidence="4" id="KW-0949">S-adenosyl-L-methionine</keyword>